<evidence type="ECO:0008006" key="4">
    <source>
        <dbReference type="Google" id="ProtNLM"/>
    </source>
</evidence>
<organism evidence="2 3">
    <name type="scientific">Deinococcus hopiensis KR-140</name>
    <dbReference type="NCBI Taxonomy" id="695939"/>
    <lineage>
        <taxon>Bacteria</taxon>
        <taxon>Thermotogati</taxon>
        <taxon>Deinococcota</taxon>
        <taxon>Deinococci</taxon>
        <taxon>Deinococcales</taxon>
        <taxon>Deinococcaceae</taxon>
        <taxon>Deinococcus</taxon>
    </lineage>
</organism>
<accession>A0A1W1UP78</accession>
<protein>
    <recommendedName>
        <fullName evidence="4">Transposase</fullName>
    </recommendedName>
</protein>
<evidence type="ECO:0000313" key="2">
    <source>
        <dbReference type="EMBL" id="SMB82514.1"/>
    </source>
</evidence>
<feature type="region of interest" description="Disordered" evidence="1">
    <location>
        <begin position="283"/>
        <end position="309"/>
    </location>
</feature>
<evidence type="ECO:0000313" key="3">
    <source>
        <dbReference type="Proteomes" id="UP000192582"/>
    </source>
</evidence>
<name>A0A1W1UP78_9DEIO</name>
<feature type="compositionally biased region" description="Basic residues" evidence="1">
    <location>
        <begin position="152"/>
        <end position="167"/>
    </location>
</feature>
<dbReference type="Proteomes" id="UP000192582">
    <property type="component" value="Unassembled WGS sequence"/>
</dbReference>
<dbReference type="STRING" id="695939.SAMN00790413_04043"/>
<proteinExistence type="predicted"/>
<reference evidence="2 3" key="1">
    <citation type="submission" date="2017-04" db="EMBL/GenBank/DDBJ databases">
        <authorList>
            <person name="Afonso C.L."/>
            <person name="Miller P.J."/>
            <person name="Scott M.A."/>
            <person name="Spackman E."/>
            <person name="Goraichik I."/>
            <person name="Dimitrov K.M."/>
            <person name="Suarez D.L."/>
            <person name="Swayne D.E."/>
        </authorList>
    </citation>
    <scope>NUCLEOTIDE SEQUENCE [LARGE SCALE GENOMIC DNA]</scope>
    <source>
        <strain evidence="2 3">KR-140</strain>
    </source>
</reference>
<gene>
    <name evidence="2" type="ORF">SAMN00790413_04043</name>
</gene>
<evidence type="ECO:0000256" key="1">
    <source>
        <dbReference type="SAM" id="MobiDB-lite"/>
    </source>
</evidence>
<dbReference type="AlphaFoldDB" id="A0A1W1UP78"/>
<dbReference type="EMBL" id="FWWU01000006">
    <property type="protein sequence ID" value="SMB82514.1"/>
    <property type="molecule type" value="Genomic_DNA"/>
</dbReference>
<sequence>MTCVPATRSPTPTAKRRSARCTAHRSRAWSSRCSPNRRREGLYPKPGPFPVHREEDVNKAEKRCDCAPSKQYRRCLGGSTRRGGIAGVLNGLGTILPRRERHQLKSGQKGTRYARSLRVVSRADRSPTPFPCRSQDTKADSGWPFQETAGRGARRSAQRRGKLPRGKCRPESGGAYQNRSGRKTNPFRGWMQNPGRPTGGGARANASGIGIRRIRRRAVMVILEFKACGRAEQFASLDEAVRVTQFTRNGALRSWVDNRGASRYGLNKQCAVLAAKHDFAERPSSQVCAKRQPSGHGVSPGLVRRPARA</sequence>
<feature type="compositionally biased region" description="Basic residues" evidence="1">
    <location>
        <begin position="14"/>
        <end position="27"/>
    </location>
</feature>
<keyword evidence="3" id="KW-1185">Reference proteome</keyword>
<feature type="region of interest" description="Disordered" evidence="1">
    <location>
        <begin position="121"/>
        <end position="205"/>
    </location>
</feature>
<feature type="region of interest" description="Disordered" evidence="1">
    <location>
        <begin position="1"/>
        <end position="53"/>
    </location>
</feature>